<evidence type="ECO:0000256" key="1">
    <source>
        <dbReference type="ARBA" id="ARBA00009460"/>
    </source>
</evidence>
<accession>A0A7Y0LE25</accession>
<name>A0A7Y0LE25_9GAMM</name>
<sequence>MWQTIANAISEVTGQEFVIRDKHAITGGDINLAYKITNGSHSYFVKINQKQTLDNFEQEAYSLKQLSNLIDIKCPLPLVSGTSIDKSFLVIEYLNFNNGTPQHWFQFGQQLAQMHQKVTHGEYGWQEDNYIGQNLQPNPWQKNWSMFFAEQRIGWQLQLLEEKSIKLGNINHICQHCHDLLVSHHPRPSLLHGDLWQGNVSFSNNTGVIFDPACYYGDRETDIAMTELFGQFPSDFYQGYQTTFPLQKNYEQRKPLYNFYHVLNHANMFGGVYIDQAKASLHRILSTVH</sequence>
<gene>
    <name evidence="3" type="ORF">HII17_12795</name>
</gene>
<keyword evidence="2 3" id="KW-0418">Kinase</keyword>
<dbReference type="RefSeq" id="WP_169075776.1">
    <property type="nucleotide sequence ID" value="NZ_JABBXH010000004.1"/>
</dbReference>
<dbReference type="Proteomes" id="UP000568664">
    <property type="component" value="Unassembled WGS sequence"/>
</dbReference>
<dbReference type="InterPro" id="IPR016477">
    <property type="entry name" value="Fructo-/Ketosamine-3-kinase"/>
</dbReference>
<comment type="caution">
    <text evidence="3">The sequence shown here is derived from an EMBL/GenBank/DDBJ whole genome shotgun (WGS) entry which is preliminary data.</text>
</comment>
<dbReference type="Pfam" id="PF03881">
    <property type="entry name" value="Fructosamin_kin"/>
    <property type="match status" value="1"/>
</dbReference>
<evidence type="ECO:0000256" key="2">
    <source>
        <dbReference type="PIRNR" id="PIRNR006221"/>
    </source>
</evidence>
<organism evidence="3 4">
    <name type="scientific">Thalassotalea algicola</name>
    <dbReference type="NCBI Taxonomy" id="2716224"/>
    <lineage>
        <taxon>Bacteria</taxon>
        <taxon>Pseudomonadati</taxon>
        <taxon>Pseudomonadota</taxon>
        <taxon>Gammaproteobacteria</taxon>
        <taxon>Alteromonadales</taxon>
        <taxon>Colwelliaceae</taxon>
        <taxon>Thalassotalea</taxon>
    </lineage>
</organism>
<protein>
    <submittedName>
        <fullName evidence="3">Fructosamine kinase family protein</fullName>
    </submittedName>
</protein>
<comment type="similarity">
    <text evidence="1 2">Belongs to the fructosamine kinase family.</text>
</comment>
<keyword evidence="2" id="KW-0808">Transferase</keyword>
<proteinExistence type="inferred from homology"/>
<dbReference type="Gene3D" id="3.90.1200.10">
    <property type="match status" value="1"/>
</dbReference>
<dbReference type="AlphaFoldDB" id="A0A7Y0LE25"/>
<dbReference type="SUPFAM" id="SSF56112">
    <property type="entry name" value="Protein kinase-like (PK-like)"/>
    <property type="match status" value="1"/>
</dbReference>
<dbReference type="PIRSF" id="PIRSF006221">
    <property type="entry name" value="Ketosamine-3-kinase"/>
    <property type="match status" value="1"/>
</dbReference>
<keyword evidence="4" id="KW-1185">Reference proteome</keyword>
<dbReference type="PANTHER" id="PTHR12149">
    <property type="entry name" value="FRUCTOSAMINE 3 KINASE-RELATED PROTEIN"/>
    <property type="match status" value="1"/>
</dbReference>
<dbReference type="EMBL" id="JABBXH010000004">
    <property type="protein sequence ID" value="NMP32442.1"/>
    <property type="molecule type" value="Genomic_DNA"/>
</dbReference>
<evidence type="ECO:0000313" key="3">
    <source>
        <dbReference type="EMBL" id="NMP32442.1"/>
    </source>
</evidence>
<evidence type="ECO:0000313" key="4">
    <source>
        <dbReference type="Proteomes" id="UP000568664"/>
    </source>
</evidence>
<reference evidence="3 4" key="1">
    <citation type="submission" date="2020-04" db="EMBL/GenBank/DDBJ databases">
        <title>Thalassotalea sp. M1531, isolated from the surface of marine red alga.</title>
        <authorList>
            <person name="Pang L."/>
            <person name="Lu D.-C."/>
        </authorList>
    </citation>
    <scope>NUCLEOTIDE SEQUENCE [LARGE SCALE GENOMIC DNA]</scope>
    <source>
        <strain evidence="3 4">M1531</strain>
    </source>
</reference>
<dbReference type="Gene3D" id="3.30.200.20">
    <property type="entry name" value="Phosphorylase Kinase, domain 1"/>
    <property type="match status" value="1"/>
</dbReference>
<dbReference type="GO" id="GO:0016301">
    <property type="term" value="F:kinase activity"/>
    <property type="evidence" value="ECO:0007669"/>
    <property type="project" value="UniProtKB-UniRule"/>
</dbReference>
<dbReference type="InterPro" id="IPR011009">
    <property type="entry name" value="Kinase-like_dom_sf"/>
</dbReference>
<dbReference type="PANTHER" id="PTHR12149:SF8">
    <property type="entry name" value="PROTEIN-RIBULOSAMINE 3-KINASE"/>
    <property type="match status" value="1"/>
</dbReference>